<feature type="compositionally biased region" description="Pro residues" evidence="1">
    <location>
        <begin position="70"/>
        <end position="89"/>
    </location>
</feature>
<feature type="compositionally biased region" description="Gly residues" evidence="1">
    <location>
        <begin position="37"/>
        <end position="47"/>
    </location>
</feature>
<feature type="compositionally biased region" description="Pro residues" evidence="1">
    <location>
        <begin position="1"/>
        <end position="16"/>
    </location>
</feature>
<feature type="compositionally biased region" description="Low complexity" evidence="1">
    <location>
        <begin position="90"/>
        <end position="102"/>
    </location>
</feature>
<proteinExistence type="predicted"/>
<keyword evidence="2" id="KW-0472">Membrane</keyword>
<sequence length="214" mass="22419">MANQHPGPPPEQPPGQPGQNPYATPEGSRPADTGYGHPQGGRPGEPGYGYPQAGVPQQPGYGYPQEAAQPTPPPGFPPGAPPQPGPAGFPPAGFQPGTQPGGMALTLGDIAVNGDTIMTPAGPMPLKGAVWTATDMSRTDEKMPSHAVVLAVIFFFFCLLGLLFLLMKEKVTTGFVQVTVNSGGRHHSTMIPVQSREQVMFLLNQVNYARSLSV</sequence>
<name>A0A640UQE1_9ACTN</name>
<feature type="region of interest" description="Disordered" evidence="1">
    <location>
        <begin position="1"/>
        <end position="106"/>
    </location>
</feature>
<keyword evidence="4" id="KW-1185">Reference proteome</keyword>
<evidence type="ECO:0000256" key="1">
    <source>
        <dbReference type="SAM" id="MobiDB-lite"/>
    </source>
</evidence>
<dbReference type="OrthoDB" id="5111891at2"/>
<dbReference type="Proteomes" id="UP000431826">
    <property type="component" value="Unassembled WGS sequence"/>
</dbReference>
<protein>
    <submittedName>
        <fullName evidence="3">Uncharacterized protein</fullName>
    </submittedName>
</protein>
<accession>A0A640UQE1</accession>
<reference evidence="3 4" key="1">
    <citation type="submission" date="2019-12" db="EMBL/GenBank/DDBJ databases">
        <title>Whole genome shotgun sequence of Streptomyces tubercidicus NBRC 13090.</title>
        <authorList>
            <person name="Ichikawa N."/>
            <person name="Kimura A."/>
            <person name="Kitahashi Y."/>
            <person name="Komaki H."/>
            <person name="Tamura T."/>
        </authorList>
    </citation>
    <scope>NUCLEOTIDE SEQUENCE [LARGE SCALE GENOMIC DNA]</scope>
    <source>
        <strain evidence="3 4">NBRC 13090</strain>
    </source>
</reference>
<evidence type="ECO:0000313" key="3">
    <source>
        <dbReference type="EMBL" id="GFE38253.1"/>
    </source>
</evidence>
<keyword evidence="2" id="KW-1133">Transmembrane helix</keyword>
<dbReference type="AlphaFoldDB" id="A0A640UQE1"/>
<evidence type="ECO:0000313" key="4">
    <source>
        <dbReference type="Proteomes" id="UP000431826"/>
    </source>
</evidence>
<dbReference type="GeneID" id="96284036"/>
<keyword evidence="2" id="KW-0812">Transmembrane</keyword>
<comment type="caution">
    <text evidence="3">The sequence shown here is derived from an EMBL/GenBank/DDBJ whole genome shotgun (WGS) entry which is preliminary data.</text>
</comment>
<evidence type="ECO:0000256" key="2">
    <source>
        <dbReference type="SAM" id="Phobius"/>
    </source>
</evidence>
<organism evidence="3 4">
    <name type="scientific">Streptomyces tubercidicus</name>
    <dbReference type="NCBI Taxonomy" id="47759"/>
    <lineage>
        <taxon>Bacteria</taxon>
        <taxon>Bacillati</taxon>
        <taxon>Actinomycetota</taxon>
        <taxon>Actinomycetes</taxon>
        <taxon>Kitasatosporales</taxon>
        <taxon>Streptomycetaceae</taxon>
        <taxon>Streptomyces</taxon>
    </lineage>
</organism>
<gene>
    <name evidence="3" type="ORF">Stube_29260</name>
</gene>
<dbReference type="EMBL" id="BLIR01000001">
    <property type="protein sequence ID" value="GFE38253.1"/>
    <property type="molecule type" value="Genomic_DNA"/>
</dbReference>
<feature type="transmembrane region" description="Helical" evidence="2">
    <location>
        <begin position="147"/>
        <end position="167"/>
    </location>
</feature>
<dbReference type="RefSeq" id="WP_159744106.1">
    <property type="nucleotide sequence ID" value="NZ_BLIR01000001.1"/>
</dbReference>